<evidence type="ECO:0000259" key="6">
    <source>
        <dbReference type="PROSITE" id="PS50893"/>
    </source>
</evidence>
<dbReference type="PROSITE" id="PS00211">
    <property type="entry name" value="ABC_TRANSPORTER_1"/>
    <property type="match status" value="1"/>
</dbReference>
<dbReference type="InterPro" id="IPR017911">
    <property type="entry name" value="MacB-like_ATP-bd"/>
</dbReference>
<reference evidence="7 8" key="1">
    <citation type="submission" date="2020-08" db="EMBL/GenBank/DDBJ databases">
        <title>Genomic Encyclopedia of Type Strains, Phase IV (KMG-IV): sequencing the most valuable type-strain genomes for metagenomic binning, comparative biology and taxonomic classification.</title>
        <authorList>
            <person name="Goeker M."/>
        </authorList>
    </citation>
    <scope>NUCLEOTIDE SEQUENCE [LARGE SCALE GENOMIC DNA]</scope>
    <source>
        <strain evidence="7 8">DSM 22198</strain>
    </source>
</reference>
<evidence type="ECO:0000256" key="3">
    <source>
        <dbReference type="ARBA" id="ARBA00022741"/>
    </source>
</evidence>
<dbReference type="InterPro" id="IPR003593">
    <property type="entry name" value="AAA+_ATPase"/>
</dbReference>
<name>A0A7X0B5Z8_9PROT</name>
<dbReference type="EMBL" id="JACIIZ010000024">
    <property type="protein sequence ID" value="MBB6255081.1"/>
    <property type="molecule type" value="Genomic_DNA"/>
</dbReference>
<comment type="similarity">
    <text evidence="5">Belongs to the ABC transporter superfamily. Macrolide exporter (TC 3.A.1.122) family.</text>
</comment>
<organism evidence="7 8">
    <name type="scientific">Nitrospirillum iridis</name>
    <dbReference type="NCBI Taxonomy" id="765888"/>
    <lineage>
        <taxon>Bacteria</taxon>
        <taxon>Pseudomonadati</taxon>
        <taxon>Pseudomonadota</taxon>
        <taxon>Alphaproteobacteria</taxon>
        <taxon>Rhodospirillales</taxon>
        <taxon>Azospirillaceae</taxon>
        <taxon>Nitrospirillum</taxon>
    </lineage>
</organism>
<evidence type="ECO:0000256" key="1">
    <source>
        <dbReference type="ARBA" id="ARBA00022448"/>
    </source>
</evidence>
<dbReference type="GO" id="GO:0005524">
    <property type="term" value="F:ATP binding"/>
    <property type="evidence" value="ECO:0007669"/>
    <property type="project" value="UniProtKB-KW"/>
</dbReference>
<dbReference type="AlphaFoldDB" id="A0A7X0B5Z8"/>
<evidence type="ECO:0000256" key="4">
    <source>
        <dbReference type="ARBA" id="ARBA00022840"/>
    </source>
</evidence>
<sequence length="223" mass="23940">MLTLTNLGKSYRTSEIETRALDAISLEVAAGEFLAIMGPSGCGKSTLLNILGCLDRASDGSYRLMGEEVAHVSEAKLTQLRRAHIGFVFQSFNLIDDLTVAENVEVALLYRQDGGSRKARIAEALERVGMAHRARHRPRQLSGGQQQRVAIARALVSNPKLILADEPTGNLDTANGKAVMDLLNGISGAGATIIMVTHSPAHAAVARRTVRMLDGRIVSETQV</sequence>
<comment type="caution">
    <text evidence="7">The sequence shown here is derived from an EMBL/GenBank/DDBJ whole genome shotgun (WGS) entry which is preliminary data.</text>
</comment>
<evidence type="ECO:0000313" key="7">
    <source>
        <dbReference type="EMBL" id="MBB6255081.1"/>
    </source>
</evidence>
<dbReference type="InterPro" id="IPR003439">
    <property type="entry name" value="ABC_transporter-like_ATP-bd"/>
</dbReference>
<dbReference type="RefSeq" id="WP_184807600.1">
    <property type="nucleotide sequence ID" value="NZ_JACIIZ010000024.1"/>
</dbReference>
<dbReference type="FunFam" id="3.40.50.300:FF:000032">
    <property type="entry name" value="Export ABC transporter ATP-binding protein"/>
    <property type="match status" value="1"/>
</dbReference>
<keyword evidence="3" id="KW-0547">Nucleotide-binding</keyword>
<dbReference type="GO" id="GO:0022857">
    <property type="term" value="F:transmembrane transporter activity"/>
    <property type="evidence" value="ECO:0007669"/>
    <property type="project" value="UniProtKB-ARBA"/>
</dbReference>
<dbReference type="PANTHER" id="PTHR42798">
    <property type="entry name" value="LIPOPROTEIN-RELEASING SYSTEM ATP-BINDING PROTEIN LOLD"/>
    <property type="match status" value="1"/>
</dbReference>
<keyword evidence="2" id="KW-0472">Membrane</keyword>
<dbReference type="Pfam" id="PF00005">
    <property type="entry name" value="ABC_tran"/>
    <property type="match status" value="1"/>
</dbReference>
<dbReference type="PROSITE" id="PS50893">
    <property type="entry name" value="ABC_TRANSPORTER_2"/>
    <property type="match status" value="1"/>
</dbReference>
<dbReference type="CDD" id="cd03255">
    <property type="entry name" value="ABC_MJ0796_LolCDE_FtsE"/>
    <property type="match status" value="1"/>
</dbReference>
<dbReference type="GO" id="GO:0016887">
    <property type="term" value="F:ATP hydrolysis activity"/>
    <property type="evidence" value="ECO:0007669"/>
    <property type="project" value="InterPro"/>
</dbReference>
<dbReference type="SUPFAM" id="SSF52540">
    <property type="entry name" value="P-loop containing nucleoside triphosphate hydrolases"/>
    <property type="match status" value="1"/>
</dbReference>
<keyword evidence="4 7" id="KW-0067">ATP-binding</keyword>
<dbReference type="InterPro" id="IPR017871">
    <property type="entry name" value="ABC_transporter-like_CS"/>
</dbReference>
<dbReference type="Proteomes" id="UP000539175">
    <property type="component" value="Unassembled WGS sequence"/>
</dbReference>
<dbReference type="InterPro" id="IPR027417">
    <property type="entry name" value="P-loop_NTPase"/>
</dbReference>
<keyword evidence="8" id="KW-1185">Reference proteome</keyword>
<keyword evidence="2" id="KW-1003">Cell membrane</keyword>
<proteinExistence type="inferred from homology"/>
<protein>
    <submittedName>
        <fullName evidence="7">Putative ABC transport system ATP-binding protein</fullName>
    </submittedName>
</protein>
<dbReference type="SMART" id="SM00382">
    <property type="entry name" value="AAA"/>
    <property type="match status" value="1"/>
</dbReference>
<feature type="domain" description="ABC transporter" evidence="6">
    <location>
        <begin position="2"/>
        <end position="223"/>
    </location>
</feature>
<evidence type="ECO:0000256" key="5">
    <source>
        <dbReference type="ARBA" id="ARBA00038388"/>
    </source>
</evidence>
<evidence type="ECO:0000256" key="2">
    <source>
        <dbReference type="ARBA" id="ARBA00022519"/>
    </source>
</evidence>
<keyword evidence="2" id="KW-0997">Cell inner membrane</keyword>
<evidence type="ECO:0000313" key="8">
    <source>
        <dbReference type="Proteomes" id="UP000539175"/>
    </source>
</evidence>
<dbReference type="PANTHER" id="PTHR42798:SF2">
    <property type="entry name" value="ABC TRANSPORTER ATP-BINDING PROTEIN MG467-RELATED"/>
    <property type="match status" value="1"/>
</dbReference>
<gene>
    <name evidence="7" type="ORF">FHS74_005680</name>
</gene>
<accession>A0A7X0B5Z8</accession>
<dbReference type="Gene3D" id="3.40.50.300">
    <property type="entry name" value="P-loop containing nucleotide triphosphate hydrolases"/>
    <property type="match status" value="1"/>
</dbReference>
<keyword evidence="1" id="KW-0813">Transport</keyword>
<dbReference type="GO" id="GO:0098796">
    <property type="term" value="C:membrane protein complex"/>
    <property type="evidence" value="ECO:0007669"/>
    <property type="project" value="UniProtKB-ARBA"/>
</dbReference>